<dbReference type="SUPFAM" id="SSF53335">
    <property type="entry name" value="S-adenosyl-L-methionine-dependent methyltransferases"/>
    <property type="match status" value="1"/>
</dbReference>
<dbReference type="InterPro" id="IPR029063">
    <property type="entry name" value="SAM-dependent_MTases_sf"/>
</dbReference>
<evidence type="ECO:0000256" key="3">
    <source>
        <dbReference type="ARBA" id="ARBA00022691"/>
    </source>
</evidence>
<dbReference type="InterPro" id="IPR030867">
    <property type="entry name" value="TYW2_archaea"/>
</dbReference>
<dbReference type="InterPro" id="IPR056744">
    <property type="entry name" value="TRM5/TYW2-like_N"/>
</dbReference>
<dbReference type="Proteomes" id="UP000509594">
    <property type="component" value="Chromosome"/>
</dbReference>
<protein>
    <recommendedName>
        <fullName evidence="5">tRNA(Phe) (4-demethylwyosine(37)-C(7)) aminocarboxypropyltransferase</fullName>
        <ecNumber evidence="5">2.5.1.114</ecNumber>
    </recommendedName>
    <alternativeName>
        <fullName evidence="5">tRNA wyosine derivatives biosynthesis protein Taw2</fullName>
    </alternativeName>
</protein>
<dbReference type="OrthoDB" id="8079at2157"/>
<accession>A0A7D5I0J2</accession>
<name>A0A7D5I0J2_9EURY</name>
<evidence type="ECO:0000256" key="4">
    <source>
        <dbReference type="ARBA" id="ARBA00022694"/>
    </source>
</evidence>
<keyword evidence="2 5" id="KW-0808">Transferase</keyword>
<dbReference type="InterPro" id="IPR056743">
    <property type="entry name" value="TRM5-TYW2-like_MTfase"/>
</dbReference>
<dbReference type="FunFam" id="3.40.50.150:FF:000131">
    <property type="entry name" value="tRNA wybutosine-synthesizing protein 2/3/4"/>
    <property type="match status" value="1"/>
</dbReference>
<dbReference type="PANTHER" id="PTHR23245:SF41">
    <property type="entry name" value="TRNA(PHE) (4-DEMETHYLWYOSINE(37)-C(7)) AMINOCARBOXYPROPYLTRANSFERASE"/>
    <property type="match status" value="1"/>
</dbReference>
<proteinExistence type="inferred from homology"/>
<dbReference type="InterPro" id="IPR030382">
    <property type="entry name" value="MeTrfase_TRM5/TYW2"/>
</dbReference>
<evidence type="ECO:0000259" key="6">
    <source>
        <dbReference type="PROSITE" id="PS51684"/>
    </source>
</evidence>
<evidence type="ECO:0000313" key="8">
    <source>
        <dbReference type="Proteomes" id="UP000509594"/>
    </source>
</evidence>
<comment type="function">
    <text evidence="5">S-adenosyl-L-methionine-dependent transferase that acts as a component of the wyosine derivatives biosynthesis pathway. Catalyzes the transfer of the alpha-amino-alpha-carboxypropyl (acp) group from S-adenosyl-L-methionine to 4-demethylwyosine (imG-14), forming 7-aminocarboxypropyl-demethylwyosine (wybutosine-86) at position 37 of tRNA(Phe).</text>
</comment>
<dbReference type="Gene3D" id="3.30.70.2580">
    <property type="match status" value="1"/>
</dbReference>
<comment type="caution">
    <text evidence="5">Lacks conserved residue(s) required for the propagation of feature annotation.</text>
</comment>
<keyword evidence="5" id="KW-0963">Cytoplasm</keyword>
<dbReference type="Gene3D" id="3.30.300.110">
    <property type="entry name" value="Met-10+ protein-like domains"/>
    <property type="match status" value="1"/>
</dbReference>
<dbReference type="GO" id="GO:0008175">
    <property type="term" value="F:tRNA methyltransferase activity"/>
    <property type="evidence" value="ECO:0007669"/>
    <property type="project" value="TreeGrafter"/>
</dbReference>
<dbReference type="EMBL" id="CP058215">
    <property type="protein sequence ID" value="QLC49846.1"/>
    <property type="molecule type" value="Genomic_DNA"/>
</dbReference>
<evidence type="ECO:0000313" key="7">
    <source>
        <dbReference type="EMBL" id="QLC49846.1"/>
    </source>
</evidence>
<feature type="domain" description="SAM-dependent methyltransferase TRM5/TYW2-type" evidence="6">
    <location>
        <begin position="92"/>
        <end position="340"/>
    </location>
</feature>
<dbReference type="CDD" id="cd02440">
    <property type="entry name" value="AdoMet_MTases"/>
    <property type="match status" value="1"/>
</dbReference>
<gene>
    <name evidence="5" type="primary">taw2</name>
    <name evidence="7" type="ORF">HWN40_06085</name>
</gene>
<dbReference type="KEGG" id="mzi:HWN40_06085"/>
<dbReference type="GeneID" id="55821226"/>
<sequence>MSMTKVVSVRADAAEDLRQDLLENGLIDLDRKIKKKTINGQLFLEIPVKDQVRGIETFEQEDPEYYRKTKSFKETLCGLMPPEYIKLAPSGWQILGDIIVVSIDARIENHKHLIAEKLLEFYPSSNTVVRDLGIEGQLRQPKREILAGSSTETVHKENGCLFKLDVTKVMFSKGNLYEKKLMSSVGSDETIVDMFAGIGYFSIPIAVHAKPRKIISIELNPESFAYLKENVSLNHADDIIEARNGDCAELTPENVADRVIMGYVGTTHHYLEYGLRAIKQKGGMLHYHETTPESLVFDRPVSRIKEAALSEGRRVEIKDCRRVKKYSPGVWHVVVDAWIN</sequence>
<dbReference type="GO" id="GO:0005737">
    <property type="term" value="C:cytoplasm"/>
    <property type="evidence" value="ECO:0007669"/>
    <property type="project" value="UniProtKB-SubCell"/>
</dbReference>
<dbReference type="RefSeq" id="WP_176964902.1">
    <property type="nucleotide sequence ID" value="NZ_CP058215.1"/>
</dbReference>
<reference evidence="7 8" key="1">
    <citation type="submission" date="2020-06" db="EMBL/GenBank/DDBJ databases">
        <title>Methanolobus halotolerans sp. nov., isolated from a saline lake Tus in Siberia.</title>
        <authorList>
            <person name="Shen Y."/>
            <person name="Chen S.-C."/>
            <person name="Lai M.-C."/>
            <person name="Huang H.-H."/>
            <person name="Chiu H.-H."/>
            <person name="Tang S.-L."/>
            <person name="Rogozin D.Y."/>
            <person name="Degermendzhy A.G."/>
        </authorList>
    </citation>
    <scope>NUCLEOTIDE SEQUENCE [LARGE SCALE GENOMIC DNA]</scope>
    <source>
        <strain evidence="7 8">DSM 21339</strain>
    </source>
</reference>
<dbReference type="HAMAP" id="MF_01922">
    <property type="entry name" value="TYW2_archaea"/>
    <property type="match status" value="1"/>
</dbReference>
<comment type="subcellular location">
    <subcellularLocation>
        <location evidence="5">Cytoplasm</location>
    </subcellularLocation>
</comment>
<comment type="similarity">
    <text evidence="5">Belongs to the class I-like SAM-binding methyltransferase superfamily. TRM5/TYW2 family.</text>
</comment>
<dbReference type="InterPro" id="IPR040601">
    <property type="entry name" value="Trm5a/b_N"/>
</dbReference>
<dbReference type="AlphaFoldDB" id="A0A7D5I0J2"/>
<dbReference type="Pfam" id="PF02475">
    <property type="entry name" value="TRM5-TYW2_MTfase"/>
    <property type="match status" value="1"/>
</dbReference>
<dbReference type="GO" id="GO:0030488">
    <property type="term" value="P:tRNA methylation"/>
    <property type="evidence" value="ECO:0007669"/>
    <property type="project" value="TreeGrafter"/>
</dbReference>
<dbReference type="Pfam" id="PF25133">
    <property type="entry name" value="TYW2_N_2"/>
    <property type="match status" value="1"/>
</dbReference>
<keyword evidence="1 7" id="KW-0489">Methyltransferase</keyword>
<dbReference type="PROSITE" id="PS51684">
    <property type="entry name" value="SAM_MT_TRM5_TYW2"/>
    <property type="match status" value="1"/>
</dbReference>
<dbReference type="GO" id="GO:0102522">
    <property type="term" value="F:tRNA 4-demethylwyosine alpha-amino-alpha-carboxypropyltransferase activity"/>
    <property type="evidence" value="ECO:0007669"/>
    <property type="project" value="UniProtKB-EC"/>
</dbReference>
<keyword evidence="4 5" id="KW-0819">tRNA processing</keyword>
<feature type="binding site" evidence="5">
    <location>
        <position position="218"/>
    </location>
    <ligand>
        <name>S-adenosyl-L-methionine</name>
        <dbReference type="ChEBI" id="CHEBI:59789"/>
    </ligand>
</feature>
<keyword evidence="8" id="KW-1185">Reference proteome</keyword>
<feature type="binding site" evidence="5">
    <location>
        <position position="179"/>
    </location>
    <ligand>
        <name>S-adenosyl-L-methionine</name>
        <dbReference type="ChEBI" id="CHEBI:59789"/>
    </ligand>
</feature>
<dbReference type="PANTHER" id="PTHR23245">
    <property type="entry name" value="TRNA METHYLTRANSFERASE"/>
    <property type="match status" value="1"/>
</dbReference>
<dbReference type="Pfam" id="PF18093">
    <property type="entry name" value="Trm5_N"/>
    <property type="match status" value="1"/>
</dbReference>
<evidence type="ECO:0000256" key="5">
    <source>
        <dbReference type="HAMAP-Rule" id="MF_01922"/>
    </source>
</evidence>
<dbReference type="Gene3D" id="3.40.50.150">
    <property type="entry name" value="Vaccinia Virus protein VP39"/>
    <property type="match status" value="1"/>
</dbReference>
<dbReference type="EC" id="2.5.1.114" evidence="5"/>
<evidence type="ECO:0000256" key="2">
    <source>
        <dbReference type="ARBA" id="ARBA00022679"/>
    </source>
</evidence>
<keyword evidence="3 5" id="KW-0949">S-adenosyl-L-methionine</keyword>
<evidence type="ECO:0000256" key="1">
    <source>
        <dbReference type="ARBA" id="ARBA00022603"/>
    </source>
</evidence>
<comment type="catalytic activity">
    <reaction evidence="5">
        <text>4-demethylwyosine(37) in tRNA(Phe) + S-adenosyl-L-methionine = 4-demethyl-7-[(3S)-3-amino-3-carboxypropyl]wyosine(37) in tRNA(Phe) + S-methyl-5'-thioadenosine + H(+)</text>
        <dbReference type="Rhea" id="RHEA:36355"/>
        <dbReference type="Rhea" id="RHEA-COMP:10164"/>
        <dbReference type="Rhea" id="RHEA-COMP:10378"/>
        <dbReference type="ChEBI" id="CHEBI:15378"/>
        <dbReference type="ChEBI" id="CHEBI:17509"/>
        <dbReference type="ChEBI" id="CHEBI:59789"/>
        <dbReference type="ChEBI" id="CHEBI:64315"/>
        <dbReference type="ChEBI" id="CHEBI:73550"/>
        <dbReference type="EC" id="2.5.1.114"/>
    </reaction>
</comment>
<feature type="binding site" evidence="5">
    <location>
        <position position="172"/>
    </location>
    <ligand>
        <name>S-adenosyl-L-methionine</name>
        <dbReference type="ChEBI" id="CHEBI:59789"/>
    </ligand>
</feature>
<organism evidence="7 8">
    <name type="scientific">Methanolobus zinderi</name>
    <dbReference type="NCBI Taxonomy" id="536044"/>
    <lineage>
        <taxon>Archaea</taxon>
        <taxon>Methanobacteriati</taxon>
        <taxon>Methanobacteriota</taxon>
        <taxon>Stenosarchaea group</taxon>
        <taxon>Methanomicrobia</taxon>
        <taxon>Methanosarcinales</taxon>
        <taxon>Methanosarcinaceae</taxon>
        <taxon>Methanolobus</taxon>
    </lineage>
</organism>